<evidence type="ECO:0000313" key="2">
    <source>
        <dbReference type="Proteomes" id="UP000807469"/>
    </source>
</evidence>
<dbReference type="EMBL" id="MU155329">
    <property type="protein sequence ID" value="KAF9475522.1"/>
    <property type="molecule type" value="Genomic_DNA"/>
</dbReference>
<dbReference type="Proteomes" id="UP000807469">
    <property type="component" value="Unassembled WGS sequence"/>
</dbReference>
<gene>
    <name evidence="1" type="ORF">BDN70DRAFT_996376</name>
</gene>
<protein>
    <submittedName>
        <fullName evidence="1">Uncharacterized protein</fullName>
    </submittedName>
</protein>
<accession>A0A9P6CQX4</accession>
<name>A0A9P6CQX4_9AGAR</name>
<dbReference type="AlphaFoldDB" id="A0A9P6CQX4"/>
<reference evidence="1" key="1">
    <citation type="submission" date="2020-11" db="EMBL/GenBank/DDBJ databases">
        <authorList>
            <consortium name="DOE Joint Genome Institute"/>
            <person name="Ahrendt S."/>
            <person name="Riley R."/>
            <person name="Andreopoulos W."/>
            <person name="Labutti K."/>
            <person name="Pangilinan J."/>
            <person name="Ruiz-Duenas F.J."/>
            <person name="Barrasa J.M."/>
            <person name="Sanchez-Garcia M."/>
            <person name="Camarero S."/>
            <person name="Miyauchi S."/>
            <person name="Serrano A."/>
            <person name="Linde D."/>
            <person name="Babiker R."/>
            <person name="Drula E."/>
            <person name="Ayuso-Fernandez I."/>
            <person name="Pacheco R."/>
            <person name="Padilla G."/>
            <person name="Ferreira P."/>
            <person name="Barriuso J."/>
            <person name="Kellner H."/>
            <person name="Castanera R."/>
            <person name="Alfaro M."/>
            <person name="Ramirez L."/>
            <person name="Pisabarro A.G."/>
            <person name="Kuo A."/>
            <person name="Tritt A."/>
            <person name="Lipzen A."/>
            <person name="He G."/>
            <person name="Yan M."/>
            <person name="Ng V."/>
            <person name="Cullen D."/>
            <person name="Martin F."/>
            <person name="Rosso M.-N."/>
            <person name="Henrissat B."/>
            <person name="Hibbett D."/>
            <person name="Martinez A.T."/>
            <person name="Grigoriev I.V."/>
        </authorList>
    </citation>
    <scope>NUCLEOTIDE SEQUENCE</scope>
    <source>
        <strain evidence="1">CIRM-BRFM 674</strain>
    </source>
</reference>
<sequence>MAIALSPLEWSRHVAYIEPESVECYSTLPVPVVGRRARAYYSVPRLSRFSKRNSLRNWRVAFHPSIPLLHILTLTDQTAEVAVVPDSRHLTHPEIVQLVRRVINNFDIVNTDGLVTFVPREQSDSDATHSKYQVWILHQILSWLRKGKDESPRSRALRNMSKVLSM</sequence>
<organism evidence="1 2">
    <name type="scientific">Pholiota conissans</name>
    <dbReference type="NCBI Taxonomy" id="109636"/>
    <lineage>
        <taxon>Eukaryota</taxon>
        <taxon>Fungi</taxon>
        <taxon>Dikarya</taxon>
        <taxon>Basidiomycota</taxon>
        <taxon>Agaricomycotina</taxon>
        <taxon>Agaricomycetes</taxon>
        <taxon>Agaricomycetidae</taxon>
        <taxon>Agaricales</taxon>
        <taxon>Agaricineae</taxon>
        <taxon>Strophariaceae</taxon>
        <taxon>Pholiota</taxon>
    </lineage>
</organism>
<evidence type="ECO:0000313" key="1">
    <source>
        <dbReference type="EMBL" id="KAF9475522.1"/>
    </source>
</evidence>
<keyword evidence="2" id="KW-1185">Reference proteome</keyword>
<proteinExistence type="predicted"/>
<comment type="caution">
    <text evidence="1">The sequence shown here is derived from an EMBL/GenBank/DDBJ whole genome shotgun (WGS) entry which is preliminary data.</text>
</comment>